<evidence type="ECO:0000313" key="1">
    <source>
        <dbReference type="EMBL" id="MPM92672.1"/>
    </source>
</evidence>
<proteinExistence type="predicted"/>
<reference evidence="1" key="1">
    <citation type="submission" date="2019-08" db="EMBL/GenBank/DDBJ databases">
        <authorList>
            <person name="Kucharzyk K."/>
            <person name="Murdoch R.W."/>
            <person name="Higgins S."/>
            <person name="Loffler F."/>
        </authorList>
    </citation>
    <scope>NUCLEOTIDE SEQUENCE</scope>
</reference>
<gene>
    <name evidence="1" type="ORF">SDC9_139807</name>
</gene>
<organism evidence="1">
    <name type="scientific">bioreactor metagenome</name>
    <dbReference type="NCBI Taxonomy" id="1076179"/>
    <lineage>
        <taxon>unclassified sequences</taxon>
        <taxon>metagenomes</taxon>
        <taxon>ecological metagenomes</taxon>
    </lineage>
</organism>
<name>A0A645DWF9_9ZZZZ</name>
<comment type="caution">
    <text evidence="1">The sequence shown here is derived from an EMBL/GenBank/DDBJ whole genome shotgun (WGS) entry which is preliminary data.</text>
</comment>
<dbReference type="EMBL" id="VSSQ01039582">
    <property type="protein sequence ID" value="MPM92672.1"/>
    <property type="molecule type" value="Genomic_DNA"/>
</dbReference>
<protein>
    <submittedName>
        <fullName evidence="1">Uncharacterized protein</fullName>
    </submittedName>
</protein>
<sequence length="333" mass="36266">MLVAQLVTACVLLCPSDCQCAGRLQDGAGVFEDVLDCRADGIVVHQDHLVDIFLAQTEGFGADFLDRSAVSEDADLIEHDPFAGSQRLGHRVGTDRLHADDAGLRAESLDIGGDAGNQTSASDTAEHSVDGLRMRAQDVEADGALARNHVGIVKGMDEGQFLCFFQFDGMRIGVRVGLSREYHFSTAGPDRIDLDLRGGARHDDDCAYAKLLGRQGDALRVIAGRCADHATLECLGRQLDHLVIGPPQLEAEYRLHVLALDQHRIPRPRRQPRRNLQRRLHGDVVNLRVEDLFEVVGVHGVSVVAGETEILAVRSWPSVADNAVREGAKNPQK</sequence>
<dbReference type="AlphaFoldDB" id="A0A645DWF9"/>
<accession>A0A645DWF9</accession>